<evidence type="ECO:0000313" key="1">
    <source>
        <dbReference type="Proteomes" id="UP000035680"/>
    </source>
</evidence>
<protein>
    <submittedName>
        <fullName evidence="2">Reverse transcriptase domain-containing protein</fullName>
    </submittedName>
</protein>
<proteinExistence type="predicted"/>
<dbReference type="AlphaFoldDB" id="A0A0K0FS13"/>
<organism evidence="1 2">
    <name type="scientific">Strongyloides venezuelensis</name>
    <name type="common">Threadworm</name>
    <dbReference type="NCBI Taxonomy" id="75913"/>
    <lineage>
        <taxon>Eukaryota</taxon>
        <taxon>Metazoa</taxon>
        <taxon>Ecdysozoa</taxon>
        <taxon>Nematoda</taxon>
        <taxon>Chromadorea</taxon>
        <taxon>Rhabditida</taxon>
        <taxon>Tylenchina</taxon>
        <taxon>Panagrolaimomorpha</taxon>
        <taxon>Strongyloidoidea</taxon>
        <taxon>Strongyloididae</taxon>
        <taxon>Strongyloides</taxon>
    </lineage>
</organism>
<reference evidence="2" key="2">
    <citation type="submission" date="2015-08" db="UniProtKB">
        <authorList>
            <consortium name="WormBaseParasite"/>
        </authorList>
    </citation>
    <scope>IDENTIFICATION</scope>
</reference>
<evidence type="ECO:0000313" key="2">
    <source>
        <dbReference type="WBParaSite" id="SVE_1307200.1"/>
    </source>
</evidence>
<keyword evidence="1" id="KW-1185">Reference proteome</keyword>
<sequence length="115" mass="13957">MDKLSSYIDYQFCNRKVEKSRYLNHLRDTYEYADDRILKLIACPVFECETKCINNLLKTLKFIEENFMFSISIIDMIVKVKRIFIFKNTSLRPAFGRSRLVRRAYFFVREFNDKL</sequence>
<dbReference type="Proteomes" id="UP000035680">
    <property type="component" value="Unassembled WGS sequence"/>
</dbReference>
<dbReference type="WBParaSite" id="SVE_1307200.1">
    <property type="protein sequence ID" value="SVE_1307200.1"/>
    <property type="gene ID" value="SVE_1307200"/>
</dbReference>
<accession>A0A0K0FS13</accession>
<reference evidence="1" key="1">
    <citation type="submission" date="2014-07" db="EMBL/GenBank/DDBJ databases">
        <authorList>
            <person name="Martin A.A"/>
            <person name="De Silva N."/>
        </authorList>
    </citation>
    <scope>NUCLEOTIDE SEQUENCE</scope>
</reference>
<name>A0A0K0FS13_STRVS</name>